<dbReference type="BioCyc" id="MMAZ1236903:G139K-3289-MONOMER"/>
<gene>
    <name evidence="1" type="ORF">MmTuc01_3451</name>
</gene>
<dbReference type="Proteomes" id="UP000011718">
    <property type="component" value="Chromosome"/>
</dbReference>
<accession>M1Q8K3</accession>
<proteinExistence type="predicted"/>
<organism evidence="1 2">
    <name type="scientific">Methanosarcina mazei Tuc01</name>
    <dbReference type="NCBI Taxonomy" id="1236903"/>
    <lineage>
        <taxon>Archaea</taxon>
        <taxon>Methanobacteriati</taxon>
        <taxon>Methanobacteriota</taxon>
        <taxon>Stenosarchaea group</taxon>
        <taxon>Methanomicrobia</taxon>
        <taxon>Methanosarcinales</taxon>
        <taxon>Methanosarcinaceae</taxon>
        <taxon>Methanosarcina</taxon>
    </lineage>
</organism>
<protein>
    <submittedName>
        <fullName evidence="1">Uncharacterized protein</fullName>
    </submittedName>
</protein>
<dbReference type="KEGG" id="mmaz:MmTuc01_3451"/>
<evidence type="ECO:0000313" key="1">
    <source>
        <dbReference type="EMBL" id="AGF98700.1"/>
    </source>
</evidence>
<sequence>MIIVEHPYWTNFFGMKILHNIKTHLKEKTRVKIHRLEKQRSM</sequence>
<evidence type="ECO:0000313" key="2">
    <source>
        <dbReference type="Proteomes" id="UP000011718"/>
    </source>
</evidence>
<name>M1Q8K3_METMZ</name>
<dbReference type="HOGENOM" id="CLU_3245375_0_0_2"/>
<dbReference type="EMBL" id="CP004144">
    <property type="protein sequence ID" value="AGF98700.1"/>
    <property type="molecule type" value="Genomic_DNA"/>
</dbReference>
<dbReference type="AlphaFoldDB" id="M1Q8K3"/>
<reference evidence="1 2" key="1">
    <citation type="journal article" date="2013" name="Genome Announc.">
        <title>Complete Genome of a Methanosarcina mazei Strain Isolated from Sediment Samples from an Amazonian Flooded Area.</title>
        <authorList>
            <person name="Assis das Gracas D."/>
            <person name="Thiago Juca Ramos R."/>
            <person name="Vieira Araujo A.C."/>
            <person name="Zahlouth R."/>
            <person name="Ribeiro Carneiro A."/>
            <person name="Souza Lopes T."/>
            <person name="Azevedo Barauna R."/>
            <person name="Azevedo V."/>
            <person name="Cruz Schneider M.P."/>
            <person name="Pellizari V.H."/>
            <person name="Silva A."/>
        </authorList>
    </citation>
    <scope>NUCLEOTIDE SEQUENCE [LARGE SCALE GENOMIC DNA]</scope>
    <source>
        <strain evidence="1 2">Tuc01</strain>
    </source>
</reference>